<proteinExistence type="predicted"/>
<organism evidence="1 2">
    <name type="scientific">Mycobacterium mantenii</name>
    <dbReference type="NCBI Taxonomy" id="560555"/>
    <lineage>
        <taxon>Bacteria</taxon>
        <taxon>Bacillati</taxon>
        <taxon>Actinomycetota</taxon>
        <taxon>Actinomycetes</taxon>
        <taxon>Mycobacteriales</taxon>
        <taxon>Mycobacteriaceae</taxon>
        <taxon>Mycobacterium</taxon>
        <taxon>Mycobacterium avium complex (MAC)</taxon>
    </lineage>
</organism>
<sequence length="65" mass="7694">MRGPSRTRQPVHRFAQAPNCVAALSAEQTRQDSWRAIEVIASTHNRRVESYLQRRRHRPWRNRGS</sequence>
<gene>
    <name evidence="1" type="ORF">BST30_22150</name>
</gene>
<dbReference type="Proteomes" id="UP000192760">
    <property type="component" value="Unassembled WGS sequence"/>
</dbReference>
<evidence type="ECO:0000313" key="2">
    <source>
        <dbReference type="Proteomes" id="UP000192760"/>
    </source>
</evidence>
<dbReference type="EMBL" id="MVHW01000032">
    <property type="protein sequence ID" value="ORB00949.1"/>
    <property type="molecule type" value="Genomic_DNA"/>
</dbReference>
<name>A0A1X0FHC7_MYCNT</name>
<comment type="caution">
    <text evidence="1">The sequence shown here is derived from an EMBL/GenBank/DDBJ whole genome shotgun (WGS) entry which is preliminary data.</text>
</comment>
<reference evidence="1 2" key="1">
    <citation type="submission" date="2017-02" db="EMBL/GenBank/DDBJ databases">
        <title>The new phylogeny of genus Mycobacterium.</title>
        <authorList>
            <person name="Tortoli E."/>
            <person name="Trovato A."/>
            <person name="Cirillo D.M."/>
        </authorList>
    </citation>
    <scope>NUCLEOTIDE SEQUENCE [LARGE SCALE GENOMIC DNA]</scope>
    <source>
        <strain evidence="1 2">DSM 45255</strain>
    </source>
</reference>
<accession>A0A1X0FHC7</accession>
<dbReference type="AlphaFoldDB" id="A0A1X0FHC7"/>
<evidence type="ECO:0000313" key="1">
    <source>
        <dbReference type="EMBL" id="ORB00949.1"/>
    </source>
</evidence>
<protein>
    <submittedName>
        <fullName evidence="1">Uncharacterized protein</fullName>
    </submittedName>
</protein>